<dbReference type="PROSITE" id="PS51383">
    <property type="entry name" value="YJEF_C_3"/>
    <property type="match status" value="1"/>
</dbReference>
<evidence type="ECO:0000256" key="15">
    <source>
        <dbReference type="ARBA" id="ARBA00048238"/>
    </source>
</evidence>
<dbReference type="Gene3D" id="3.40.1190.20">
    <property type="match status" value="1"/>
</dbReference>
<dbReference type="Proteomes" id="UP000323537">
    <property type="component" value="Unassembled WGS sequence"/>
</dbReference>
<comment type="function">
    <text evidence="17">Catalyzes the dehydration of the S-form of NAD(P)HX at the expense of ADP, which is converted to AMP. Together with NAD(P)HX epimerase, which catalyzes the epimerization of the S- and R-forms, the enzyme allows the repair of both epimers of NAD(P)HX, a damaged form of NAD(P)H that is a result of enzymatic or heat-dependent hydration.</text>
</comment>
<evidence type="ECO:0000256" key="13">
    <source>
        <dbReference type="ARBA" id="ARBA00023268"/>
    </source>
</evidence>
<comment type="similarity">
    <text evidence="4 19">In the C-terminal section; belongs to the NnrD/CARKD family.</text>
</comment>
<dbReference type="EC" id="5.1.99.6" evidence="19"/>
<evidence type="ECO:0000256" key="1">
    <source>
        <dbReference type="ARBA" id="ARBA00000013"/>
    </source>
</evidence>
<evidence type="ECO:0000256" key="19">
    <source>
        <dbReference type="PIRNR" id="PIRNR017184"/>
    </source>
</evidence>
<accession>A0A1I2Z7U3</accession>
<feature type="domain" description="YjeF C-terminal" evidence="20">
    <location>
        <begin position="230"/>
        <end position="508"/>
    </location>
</feature>
<evidence type="ECO:0000256" key="14">
    <source>
        <dbReference type="ARBA" id="ARBA00025153"/>
    </source>
</evidence>
<keyword evidence="6 17" id="KW-0547">Nucleotide-binding</keyword>
<feature type="binding site" evidence="18">
    <location>
        <position position="129"/>
    </location>
    <ligand>
        <name>K(+)</name>
        <dbReference type="ChEBI" id="CHEBI:29103"/>
    </ligand>
</feature>
<evidence type="ECO:0000259" key="20">
    <source>
        <dbReference type="PROSITE" id="PS51383"/>
    </source>
</evidence>
<dbReference type="SUPFAM" id="SSF64153">
    <property type="entry name" value="YjeF N-terminal domain-like"/>
    <property type="match status" value="1"/>
</dbReference>
<keyword evidence="9 18" id="KW-0630">Potassium</keyword>
<keyword evidence="12 17" id="KW-0456">Lyase</keyword>
<evidence type="ECO:0000256" key="11">
    <source>
        <dbReference type="ARBA" id="ARBA00023235"/>
    </source>
</evidence>
<comment type="similarity">
    <text evidence="18">Belongs to the NnrE/AIBP family.</text>
</comment>
<comment type="catalytic activity">
    <reaction evidence="16 17 19">
        <text>(6S)-NADPHX + ADP = AMP + phosphate + NADPH + H(+)</text>
        <dbReference type="Rhea" id="RHEA:32235"/>
        <dbReference type="ChEBI" id="CHEBI:15378"/>
        <dbReference type="ChEBI" id="CHEBI:43474"/>
        <dbReference type="ChEBI" id="CHEBI:57783"/>
        <dbReference type="ChEBI" id="CHEBI:64076"/>
        <dbReference type="ChEBI" id="CHEBI:456215"/>
        <dbReference type="ChEBI" id="CHEBI:456216"/>
        <dbReference type="EC" id="4.2.1.136"/>
    </reaction>
</comment>
<comment type="cofactor">
    <cofactor evidence="17">
        <name>Mg(2+)</name>
        <dbReference type="ChEBI" id="CHEBI:18420"/>
    </cofactor>
</comment>
<dbReference type="GO" id="GO:0046496">
    <property type="term" value="P:nicotinamide nucleotide metabolic process"/>
    <property type="evidence" value="ECO:0007669"/>
    <property type="project" value="UniProtKB-UniRule"/>
</dbReference>
<evidence type="ECO:0000256" key="9">
    <source>
        <dbReference type="ARBA" id="ARBA00022958"/>
    </source>
</evidence>
<comment type="catalytic activity">
    <reaction evidence="2 18 19">
        <text>(6R)-NADPHX = (6S)-NADPHX</text>
        <dbReference type="Rhea" id="RHEA:32227"/>
        <dbReference type="ChEBI" id="CHEBI:64076"/>
        <dbReference type="ChEBI" id="CHEBI:64077"/>
        <dbReference type="EC" id="5.1.99.6"/>
    </reaction>
</comment>
<evidence type="ECO:0000256" key="7">
    <source>
        <dbReference type="ARBA" id="ARBA00022840"/>
    </source>
</evidence>
<protein>
    <recommendedName>
        <fullName evidence="19">Bifunctional NAD(P)H-hydrate repair enzyme</fullName>
    </recommendedName>
    <alternativeName>
        <fullName evidence="19">Nicotinamide nucleotide repair protein</fullName>
    </alternativeName>
    <domain>
        <recommendedName>
            <fullName evidence="19">ADP-dependent (S)-NAD(P)H-hydrate dehydratase</fullName>
            <ecNumber evidence="19">4.2.1.136</ecNumber>
        </recommendedName>
        <alternativeName>
            <fullName evidence="19">ADP-dependent NAD(P)HX dehydratase</fullName>
        </alternativeName>
    </domain>
    <domain>
        <recommendedName>
            <fullName evidence="19">NAD(P)H-hydrate epimerase</fullName>
            <ecNumber evidence="19">5.1.99.6</ecNumber>
        </recommendedName>
    </domain>
</protein>
<dbReference type="GO" id="GO:0005524">
    <property type="term" value="F:ATP binding"/>
    <property type="evidence" value="ECO:0007669"/>
    <property type="project" value="UniProtKB-UniRule"/>
</dbReference>
<keyword evidence="5 18" id="KW-0479">Metal-binding</keyword>
<feature type="binding site" evidence="17">
    <location>
        <position position="443"/>
    </location>
    <ligand>
        <name>AMP</name>
        <dbReference type="ChEBI" id="CHEBI:456215"/>
    </ligand>
</feature>
<dbReference type="Pfam" id="PF01256">
    <property type="entry name" value="Carb_kinase"/>
    <property type="match status" value="1"/>
</dbReference>
<comment type="function">
    <text evidence="14 19">Bifunctional enzyme that catalyzes the epimerization of the S- and R-forms of NAD(P)HX and the dehydration of the S-form of NAD(P)HX at the expense of ADP, which is converted to AMP. This allows the repair of both epimers of NAD(P)HX, a damaged form of NAD(P)H that is a result of enzymatic or heat-dependent hydration.</text>
</comment>
<dbReference type="NCBIfam" id="TIGR00196">
    <property type="entry name" value="yjeF_cterm"/>
    <property type="match status" value="1"/>
</dbReference>
<evidence type="ECO:0000256" key="12">
    <source>
        <dbReference type="ARBA" id="ARBA00023239"/>
    </source>
</evidence>
<dbReference type="GO" id="GO:0052855">
    <property type="term" value="F:ADP-dependent NAD(P)H-hydrate dehydratase activity"/>
    <property type="evidence" value="ECO:0007669"/>
    <property type="project" value="UniProtKB-UniRule"/>
</dbReference>
<evidence type="ECO:0000313" key="22">
    <source>
        <dbReference type="EMBL" id="SFH33556.1"/>
    </source>
</evidence>
<comment type="catalytic activity">
    <reaction evidence="15 17 19">
        <text>(6S)-NADHX + ADP = AMP + phosphate + NADH + H(+)</text>
        <dbReference type="Rhea" id="RHEA:32223"/>
        <dbReference type="ChEBI" id="CHEBI:15378"/>
        <dbReference type="ChEBI" id="CHEBI:43474"/>
        <dbReference type="ChEBI" id="CHEBI:57945"/>
        <dbReference type="ChEBI" id="CHEBI:64074"/>
        <dbReference type="ChEBI" id="CHEBI:456215"/>
        <dbReference type="ChEBI" id="CHEBI:456216"/>
        <dbReference type="EC" id="4.2.1.136"/>
    </reaction>
</comment>
<comment type="subunit">
    <text evidence="17">Homotetramer.</text>
</comment>
<feature type="binding site" evidence="18">
    <location>
        <begin position="63"/>
        <end position="67"/>
    </location>
    <ligand>
        <name>(6S)-NADPHX</name>
        <dbReference type="ChEBI" id="CHEBI:64076"/>
    </ligand>
</feature>
<feature type="binding site" evidence="18">
    <location>
        <position position="175"/>
    </location>
    <ligand>
        <name>K(+)</name>
        <dbReference type="ChEBI" id="CHEBI:29103"/>
    </ligand>
</feature>
<dbReference type="InterPro" id="IPR004443">
    <property type="entry name" value="YjeF_N_dom"/>
</dbReference>
<dbReference type="PANTHER" id="PTHR12592:SF0">
    <property type="entry name" value="ATP-DEPENDENT (S)-NAD(P)H-HYDRATE DEHYDRATASE"/>
    <property type="match status" value="1"/>
</dbReference>
<evidence type="ECO:0000256" key="16">
    <source>
        <dbReference type="ARBA" id="ARBA00049209"/>
    </source>
</evidence>
<dbReference type="InterPro" id="IPR029056">
    <property type="entry name" value="Ribokinase-like"/>
</dbReference>
<sequence>MTVTGGSLDVISSERMAAVDANAAALGVPRKQLMESSGNAVARAVRSASDPGERVALVCGRGNNGGDAFVAARFLGDRDVAVHLLGRPESIGTAIARENWETLRAAEVPTVTVTDSAALDLGSPDVVVDAVLGTGVSGELREPARTAAERMNALRSAGSDEGGTGTTVIAVDVPSGIDADTGKPTGGDGAVAVEADRVVTFHDAKPGLERLEASVTVADIGIPAAAERYTGPGDLLGLGRSPDSHKGENGEVLVVGGGPYTGAPALSARAALRAGADLVRVACPASVADEVQGYSADLIVRELPGDALAPDHLDRIADLAADRDVVVIGPGMGTGDGSIELVRRFLDDFARRAVVDADALRVVPEVDTDAELICTPHQGELRGMGGETAADPAERAELVRDFAADVGHTLLVKGRYDVIASDDGERVRQNRTGNPGMTVGGTGDVLAGTVGALAAQTDPRTAQTDPFQAAAAGAYVNGLAGDAAAEANGHGLVATDLIDRLPHALYDE</sequence>
<evidence type="ECO:0000256" key="18">
    <source>
        <dbReference type="HAMAP-Rule" id="MF_01966"/>
    </source>
</evidence>
<comment type="function">
    <text evidence="18">Catalyzes the epimerization of the S- and R-forms of NAD(P)HX, a damaged form of NAD(P)H that is a result of enzymatic or heat-dependent hydration. This is a prerequisite for the S-specific NAD(P)H-hydrate dehydratase to allow the repair of both epimers of NAD(P)HX.</text>
</comment>
<keyword evidence="23" id="KW-1185">Reference proteome</keyword>
<dbReference type="CDD" id="cd01171">
    <property type="entry name" value="YXKO-related"/>
    <property type="match status" value="1"/>
</dbReference>
<feature type="binding site" evidence="17">
    <location>
        <position position="263"/>
    </location>
    <ligand>
        <name>(6S)-NADPHX</name>
        <dbReference type="ChEBI" id="CHEBI:64076"/>
    </ligand>
</feature>
<evidence type="ECO:0000256" key="3">
    <source>
        <dbReference type="ARBA" id="ARBA00006001"/>
    </source>
</evidence>
<feature type="binding site" evidence="17">
    <location>
        <position position="331"/>
    </location>
    <ligand>
        <name>(6S)-NADPHX</name>
        <dbReference type="ChEBI" id="CHEBI:64076"/>
    </ligand>
</feature>
<keyword evidence="8 17" id="KW-0521">NADP</keyword>
<evidence type="ECO:0000256" key="10">
    <source>
        <dbReference type="ARBA" id="ARBA00023027"/>
    </source>
</evidence>
<feature type="binding site" evidence="18">
    <location>
        <position position="64"/>
    </location>
    <ligand>
        <name>K(+)</name>
        <dbReference type="ChEBI" id="CHEBI:29103"/>
    </ligand>
</feature>
<dbReference type="InterPro" id="IPR036652">
    <property type="entry name" value="YjeF_N_dom_sf"/>
</dbReference>
<evidence type="ECO:0000256" key="8">
    <source>
        <dbReference type="ARBA" id="ARBA00022857"/>
    </source>
</evidence>
<evidence type="ECO:0000259" key="21">
    <source>
        <dbReference type="PROSITE" id="PS51385"/>
    </source>
</evidence>
<evidence type="ECO:0000313" key="23">
    <source>
        <dbReference type="Proteomes" id="UP000323537"/>
    </source>
</evidence>
<dbReference type="PROSITE" id="PS01050">
    <property type="entry name" value="YJEF_C_2"/>
    <property type="match status" value="1"/>
</dbReference>
<evidence type="ECO:0000256" key="2">
    <source>
        <dbReference type="ARBA" id="ARBA00000909"/>
    </source>
</evidence>
<dbReference type="EMBL" id="FOPZ01000001">
    <property type="protein sequence ID" value="SFH33556.1"/>
    <property type="molecule type" value="Genomic_DNA"/>
</dbReference>
<reference evidence="22 23" key="1">
    <citation type="submission" date="2016-10" db="EMBL/GenBank/DDBJ databases">
        <authorList>
            <person name="Varghese N."/>
            <person name="Submissions S."/>
        </authorList>
    </citation>
    <scope>NUCLEOTIDE SEQUENCE [LARGE SCALE GENOMIC DNA]</scope>
    <source>
        <strain evidence="22 23">CGMCC 1.6377</strain>
    </source>
</reference>
<evidence type="ECO:0000256" key="6">
    <source>
        <dbReference type="ARBA" id="ARBA00022741"/>
    </source>
</evidence>
<evidence type="ECO:0000256" key="4">
    <source>
        <dbReference type="ARBA" id="ARBA00009524"/>
    </source>
</evidence>
<dbReference type="Gene3D" id="3.40.50.10260">
    <property type="entry name" value="YjeF N-terminal domain"/>
    <property type="match status" value="1"/>
</dbReference>
<feature type="binding site" evidence="17">
    <location>
        <position position="377"/>
    </location>
    <ligand>
        <name>(6S)-NADPHX</name>
        <dbReference type="ChEBI" id="CHEBI:64076"/>
    </ligand>
</feature>
<feature type="binding site" evidence="17">
    <location>
        <position position="444"/>
    </location>
    <ligand>
        <name>(6S)-NADPHX</name>
        <dbReference type="ChEBI" id="CHEBI:64076"/>
    </ligand>
</feature>
<dbReference type="PROSITE" id="PS51385">
    <property type="entry name" value="YJEF_N"/>
    <property type="match status" value="1"/>
</dbReference>
<dbReference type="InterPro" id="IPR030677">
    <property type="entry name" value="Nnr"/>
</dbReference>
<feature type="binding site" evidence="18">
    <location>
        <begin position="133"/>
        <end position="139"/>
    </location>
    <ligand>
        <name>(6S)-NADPHX</name>
        <dbReference type="ChEBI" id="CHEBI:64076"/>
    </ligand>
</feature>
<organism evidence="22 23">
    <name type="scientific">Halorubrum aquaticum</name>
    <dbReference type="NCBI Taxonomy" id="387340"/>
    <lineage>
        <taxon>Archaea</taxon>
        <taxon>Methanobacteriati</taxon>
        <taxon>Methanobacteriota</taxon>
        <taxon>Stenosarchaea group</taxon>
        <taxon>Halobacteria</taxon>
        <taxon>Halobacteriales</taxon>
        <taxon>Haloferacaceae</taxon>
        <taxon>Halorubrum</taxon>
    </lineage>
</organism>
<comment type="similarity">
    <text evidence="17">Belongs to the NnrD/CARKD family.</text>
</comment>
<dbReference type="PANTHER" id="PTHR12592">
    <property type="entry name" value="ATP-DEPENDENT (S)-NAD(P)H-HYDRATE DEHYDRATASE FAMILY MEMBER"/>
    <property type="match status" value="1"/>
</dbReference>
<dbReference type="AlphaFoldDB" id="A0A1I2Z7U3"/>
<dbReference type="GO" id="GO:0052856">
    <property type="term" value="F:NAD(P)HX epimerase activity"/>
    <property type="evidence" value="ECO:0007669"/>
    <property type="project" value="UniProtKB-UniRule"/>
</dbReference>
<comment type="cofactor">
    <cofactor evidence="18 19">
        <name>K(+)</name>
        <dbReference type="ChEBI" id="CHEBI:29103"/>
    </cofactor>
    <text evidence="18 19">Binds 1 potassium ion per subunit.</text>
</comment>
<feature type="binding site" evidence="18">
    <location>
        <position position="172"/>
    </location>
    <ligand>
        <name>(6S)-NADPHX</name>
        <dbReference type="ChEBI" id="CHEBI:64076"/>
    </ligand>
</feature>
<feature type="domain" description="YjeF N-terminal" evidence="21">
    <location>
        <begin position="16"/>
        <end position="228"/>
    </location>
</feature>
<comment type="similarity">
    <text evidence="3 19">In the N-terminal section; belongs to the NnrE/AIBP family.</text>
</comment>
<name>A0A1I2Z7U3_9EURY</name>
<dbReference type="NCBIfam" id="TIGR00197">
    <property type="entry name" value="yjeF_nterm"/>
    <property type="match status" value="1"/>
</dbReference>
<keyword evidence="11 18" id="KW-0413">Isomerase</keyword>
<evidence type="ECO:0000256" key="5">
    <source>
        <dbReference type="ARBA" id="ARBA00022723"/>
    </source>
</evidence>
<dbReference type="InterPro" id="IPR000631">
    <property type="entry name" value="CARKD"/>
</dbReference>
<keyword evidence="10 17" id="KW-0520">NAD</keyword>
<comment type="catalytic activity">
    <reaction evidence="1 18 19">
        <text>(6R)-NADHX = (6S)-NADHX</text>
        <dbReference type="Rhea" id="RHEA:32215"/>
        <dbReference type="ChEBI" id="CHEBI:64074"/>
        <dbReference type="ChEBI" id="CHEBI:64075"/>
        <dbReference type="EC" id="5.1.99.6"/>
    </reaction>
</comment>
<keyword evidence="7 17" id="KW-0067">ATP-binding</keyword>
<dbReference type="InterPro" id="IPR017953">
    <property type="entry name" value="Carbohydrate_kinase_pred_CS"/>
</dbReference>
<keyword evidence="13" id="KW-0511">Multifunctional enzyme</keyword>
<comment type="caution">
    <text evidence="17">Lacks conserved residue(s) required for the propagation of feature annotation.</text>
</comment>
<dbReference type="EC" id="4.2.1.136" evidence="19"/>
<dbReference type="HAMAP" id="MF_01965">
    <property type="entry name" value="NADHX_dehydratase"/>
    <property type="match status" value="1"/>
</dbReference>
<dbReference type="PIRSF" id="PIRSF017184">
    <property type="entry name" value="Nnr"/>
    <property type="match status" value="1"/>
</dbReference>
<proteinExistence type="inferred from homology"/>
<gene>
    <name evidence="17" type="primary">nnrD</name>
    <name evidence="18" type="synonym">nnrE</name>
    <name evidence="22" type="ORF">SAMN04488066_101293</name>
</gene>
<dbReference type="SUPFAM" id="SSF53613">
    <property type="entry name" value="Ribokinase-like"/>
    <property type="match status" value="1"/>
</dbReference>
<dbReference type="HAMAP" id="MF_01966">
    <property type="entry name" value="NADHX_epimerase"/>
    <property type="match status" value="1"/>
</dbReference>
<dbReference type="GO" id="GO:0110051">
    <property type="term" value="P:metabolite repair"/>
    <property type="evidence" value="ECO:0007669"/>
    <property type="project" value="TreeGrafter"/>
</dbReference>
<dbReference type="GO" id="GO:0046872">
    <property type="term" value="F:metal ion binding"/>
    <property type="evidence" value="ECO:0007669"/>
    <property type="project" value="UniProtKB-UniRule"/>
</dbReference>
<dbReference type="Pfam" id="PF03853">
    <property type="entry name" value="YjeF_N"/>
    <property type="match status" value="1"/>
</dbReference>
<evidence type="ECO:0000256" key="17">
    <source>
        <dbReference type="HAMAP-Rule" id="MF_01965"/>
    </source>
</evidence>